<dbReference type="GO" id="GO:0003677">
    <property type="term" value="F:DNA binding"/>
    <property type="evidence" value="ECO:0007669"/>
    <property type="project" value="InterPro"/>
</dbReference>
<reference evidence="2" key="1">
    <citation type="submission" date="2019-07" db="EMBL/GenBank/DDBJ databases">
        <title>Genomic Encyclopedia of Type Strains, Phase IV (KMG-IV): sequencing the most valuable type-strain genomes for metagenomic binning, comparative biology and taxonomic classification.</title>
        <authorList>
            <person name="Goeker M."/>
        </authorList>
    </citation>
    <scope>NUCLEOTIDE SEQUENCE</scope>
    <source>
        <strain evidence="2">DSM 44596</strain>
    </source>
</reference>
<feature type="domain" description="Transposase IS110-like N-terminal" evidence="1">
    <location>
        <begin position="9"/>
        <end position="40"/>
    </location>
</feature>
<dbReference type="InterPro" id="IPR002525">
    <property type="entry name" value="Transp_IS110-like_N"/>
</dbReference>
<sequence>MNDHLTVWIGIDVGKASHHACAIDDTGKALWSQKVRNDHTPAASTQKE</sequence>
<accession>A0A652YZ59</accession>
<dbReference type="Pfam" id="PF01548">
    <property type="entry name" value="DEDD_Tnp_IS110"/>
    <property type="match status" value="1"/>
</dbReference>
<protein>
    <submittedName>
        <fullName evidence="2">Transposase</fullName>
    </submittedName>
</protein>
<dbReference type="EMBL" id="VNIQ01000001">
    <property type="protein sequence ID" value="TYQ08887.1"/>
    <property type="molecule type" value="Genomic_DNA"/>
</dbReference>
<organism evidence="2">
    <name type="scientific">Nocardia globerula</name>
    <dbReference type="NCBI Taxonomy" id="1818"/>
    <lineage>
        <taxon>Bacteria</taxon>
        <taxon>Bacillati</taxon>
        <taxon>Actinomycetota</taxon>
        <taxon>Actinomycetes</taxon>
        <taxon>Mycobacteriales</taxon>
        <taxon>Nocardiaceae</taxon>
        <taxon>Nocardia</taxon>
    </lineage>
</organism>
<evidence type="ECO:0000313" key="2">
    <source>
        <dbReference type="EMBL" id="TYQ08887.1"/>
    </source>
</evidence>
<evidence type="ECO:0000259" key="1">
    <source>
        <dbReference type="Pfam" id="PF01548"/>
    </source>
</evidence>
<dbReference type="GO" id="GO:0006313">
    <property type="term" value="P:DNA transposition"/>
    <property type="evidence" value="ECO:0007669"/>
    <property type="project" value="InterPro"/>
</dbReference>
<dbReference type="GO" id="GO:0004803">
    <property type="term" value="F:transposase activity"/>
    <property type="evidence" value="ECO:0007669"/>
    <property type="project" value="InterPro"/>
</dbReference>
<comment type="caution">
    <text evidence="2">The sequence shown here is derived from an EMBL/GenBank/DDBJ whole genome shotgun (WGS) entry which is preliminary data.</text>
</comment>
<gene>
    <name evidence="2" type="ORF">FNL38_1011264</name>
</gene>
<name>A0A652YZ59_NOCGL</name>
<dbReference type="AlphaFoldDB" id="A0A652YZ59"/>
<proteinExistence type="predicted"/>